<name>A0A200Q6Q1_MACCD</name>
<feature type="transmembrane region" description="Helical" evidence="7">
    <location>
        <begin position="71"/>
        <end position="91"/>
    </location>
</feature>
<accession>A0A200Q6Q1</accession>
<evidence type="ECO:0000313" key="8">
    <source>
        <dbReference type="EMBL" id="OVA06112.1"/>
    </source>
</evidence>
<dbReference type="EMBL" id="MVGT01002956">
    <property type="protein sequence ID" value="OVA06112.1"/>
    <property type="molecule type" value="Genomic_DNA"/>
</dbReference>
<dbReference type="PANTHER" id="PTHR12668">
    <property type="entry name" value="TRANSMEMBRANE PROTEIN 14, 15"/>
    <property type="match status" value="1"/>
</dbReference>
<evidence type="ECO:0000256" key="5">
    <source>
        <dbReference type="ARBA" id="ARBA00023136"/>
    </source>
</evidence>
<dbReference type="InterPro" id="IPR044890">
    <property type="entry name" value="TMEM14_sf"/>
</dbReference>
<evidence type="ECO:0000256" key="4">
    <source>
        <dbReference type="ARBA" id="ARBA00022989"/>
    </source>
</evidence>
<proteinExistence type="inferred from homology"/>
<dbReference type="Proteomes" id="UP000195402">
    <property type="component" value="Unassembled WGS sequence"/>
</dbReference>
<feature type="region of interest" description="Disordered" evidence="6">
    <location>
        <begin position="1"/>
        <end position="55"/>
    </location>
</feature>
<gene>
    <name evidence="8" type="ORF">BVC80_93g22</name>
</gene>
<evidence type="ECO:0000256" key="3">
    <source>
        <dbReference type="ARBA" id="ARBA00022692"/>
    </source>
</evidence>
<dbReference type="GO" id="GO:0009706">
    <property type="term" value="C:chloroplast inner membrane"/>
    <property type="evidence" value="ECO:0007669"/>
    <property type="project" value="TreeGrafter"/>
</dbReference>
<keyword evidence="3 7" id="KW-0812">Transmembrane</keyword>
<comment type="subcellular location">
    <subcellularLocation>
        <location evidence="1">Membrane</location>
    </subcellularLocation>
</comment>
<comment type="similarity">
    <text evidence="2">Belongs to the TMEM14 family.</text>
</comment>
<dbReference type="Pfam" id="PF03647">
    <property type="entry name" value="Tmemb_14"/>
    <property type="match status" value="1"/>
</dbReference>
<comment type="caution">
    <text evidence="8">The sequence shown here is derived from an EMBL/GenBank/DDBJ whole genome shotgun (WGS) entry which is preliminary data.</text>
</comment>
<reference evidence="8 9" key="1">
    <citation type="journal article" date="2017" name="Mol. Plant">
        <title>The Genome of Medicinal Plant Macleaya cordata Provides New Insights into Benzylisoquinoline Alkaloids Metabolism.</title>
        <authorList>
            <person name="Liu X."/>
            <person name="Liu Y."/>
            <person name="Huang P."/>
            <person name="Ma Y."/>
            <person name="Qing Z."/>
            <person name="Tang Q."/>
            <person name="Cao H."/>
            <person name="Cheng P."/>
            <person name="Zheng Y."/>
            <person name="Yuan Z."/>
            <person name="Zhou Y."/>
            <person name="Liu J."/>
            <person name="Tang Z."/>
            <person name="Zhuo Y."/>
            <person name="Zhang Y."/>
            <person name="Yu L."/>
            <person name="Huang J."/>
            <person name="Yang P."/>
            <person name="Peng Q."/>
            <person name="Zhang J."/>
            <person name="Jiang W."/>
            <person name="Zhang Z."/>
            <person name="Lin K."/>
            <person name="Ro D.K."/>
            <person name="Chen X."/>
            <person name="Xiong X."/>
            <person name="Shang Y."/>
            <person name="Huang S."/>
            <person name="Zeng J."/>
        </authorList>
    </citation>
    <scope>NUCLEOTIDE SEQUENCE [LARGE SCALE GENOMIC DNA]</scope>
    <source>
        <strain evidence="9">cv. BLH2017</strain>
        <tissue evidence="8">Root</tissue>
    </source>
</reference>
<evidence type="ECO:0000256" key="7">
    <source>
        <dbReference type="SAM" id="Phobius"/>
    </source>
</evidence>
<sequence>MQLERSGTESPSLETNTTSSYSAGASKMHAEGTVRSQPSTEEPLDEKLGRDVELNEKDITQPVKAAKIHDFCFGIPFGGLVLSGGVVGFLFSRNPLTLSMGVLYGGALLALSTFSLKVWRQGKSSLPFILGQADV</sequence>
<feature type="compositionally biased region" description="Polar residues" evidence="6">
    <location>
        <begin position="8"/>
        <end position="23"/>
    </location>
</feature>
<dbReference type="OrthoDB" id="655183at2759"/>
<dbReference type="InParanoid" id="A0A200Q6Q1"/>
<dbReference type="GO" id="GO:0015245">
    <property type="term" value="F:fatty acid transmembrane transporter activity"/>
    <property type="evidence" value="ECO:0007669"/>
    <property type="project" value="TreeGrafter"/>
</dbReference>
<dbReference type="FunCoup" id="A0A200Q6Q1">
    <property type="interactions" value="797"/>
</dbReference>
<dbReference type="Gene3D" id="1.10.10.1740">
    <property type="entry name" value="Transmembrane protein 14-like"/>
    <property type="match status" value="1"/>
</dbReference>
<feature type="transmembrane region" description="Helical" evidence="7">
    <location>
        <begin position="97"/>
        <end position="116"/>
    </location>
</feature>
<dbReference type="InterPro" id="IPR005349">
    <property type="entry name" value="TMEM14"/>
</dbReference>
<evidence type="ECO:0000256" key="6">
    <source>
        <dbReference type="SAM" id="MobiDB-lite"/>
    </source>
</evidence>
<keyword evidence="9" id="KW-1185">Reference proteome</keyword>
<dbReference type="PANTHER" id="PTHR12668:SF48">
    <property type="entry name" value="PROTEIN FATTY ACID EXPORT 1, CHLOROPLASTIC"/>
    <property type="match status" value="1"/>
</dbReference>
<keyword evidence="5 7" id="KW-0472">Membrane</keyword>
<feature type="compositionally biased region" description="Basic and acidic residues" evidence="6">
    <location>
        <begin position="45"/>
        <end position="55"/>
    </location>
</feature>
<dbReference type="STRING" id="56857.A0A200Q6Q1"/>
<dbReference type="AlphaFoldDB" id="A0A200Q6Q1"/>
<evidence type="ECO:0000256" key="2">
    <source>
        <dbReference type="ARBA" id="ARBA00007590"/>
    </source>
</evidence>
<protein>
    <submittedName>
        <fullName evidence="8">Uncharacterized protein family UPF0136</fullName>
    </submittedName>
</protein>
<keyword evidence="4 7" id="KW-1133">Transmembrane helix</keyword>
<organism evidence="8 9">
    <name type="scientific">Macleaya cordata</name>
    <name type="common">Five-seeded plume-poppy</name>
    <name type="synonym">Bocconia cordata</name>
    <dbReference type="NCBI Taxonomy" id="56857"/>
    <lineage>
        <taxon>Eukaryota</taxon>
        <taxon>Viridiplantae</taxon>
        <taxon>Streptophyta</taxon>
        <taxon>Embryophyta</taxon>
        <taxon>Tracheophyta</taxon>
        <taxon>Spermatophyta</taxon>
        <taxon>Magnoliopsida</taxon>
        <taxon>Ranunculales</taxon>
        <taxon>Papaveraceae</taxon>
        <taxon>Papaveroideae</taxon>
        <taxon>Macleaya</taxon>
    </lineage>
</organism>
<evidence type="ECO:0000313" key="9">
    <source>
        <dbReference type="Proteomes" id="UP000195402"/>
    </source>
</evidence>
<evidence type="ECO:0000256" key="1">
    <source>
        <dbReference type="ARBA" id="ARBA00004370"/>
    </source>
</evidence>